<reference evidence="3" key="1">
    <citation type="submission" date="2016-11" db="EMBL/GenBank/DDBJ databases">
        <authorList>
            <person name="Varghese N."/>
            <person name="Submissions S."/>
        </authorList>
    </citation>
    <scope>NUCLEOTIDE SEQUENCE [LARGE SCALE GENOMIC DNA]</scope>
    <source>
        <strain evidence="3">DSM 44671</strain>
    </source>
</reference>
<evidence type="ECO:0000256" key="1">
    <source>
        <dbReference type="SAM" id="MobiDB-lite"/>
    </source>
</evidence>
<dbReference type="STRING" id="546364.SAMN04489730_0684"/>
<dbReference type="OrthoDB" id="3638297at2"/>
<feature type="compositionally biased region" description="Low complexity" evidence="1">
    <location>
        <begin position="365"/>
        <end position="381"/>
    </location>
</feature>
<feature type="compositionally biased region" description="Basic and acidic residues" evidence="1">
    <location>
        <begin position="391"/>
        <end position="401"/>
    </location>
</feature>
<feature type="compositionally biased region" description="Polar residues" evidence="1">
    <location>
        <begin position="178"/>
        <end position="192"/>
    </location>
</feature>
<dbReference type="Proteomes" id="UP000182740">
    <property type="component" value="Unassembled WGS sequence"/>
</dbReference>
<evidence type="ECO:0000313" key="3">
    <source>
        <dbReference type="Proteomes" id="UP000182740"/>
    </source>
</evidence>
<dbReference type="InterPro" id="IPR038332">
    <property type="entry name" value="PPE_sf"/>
</dbReference>
<evidence type="ECO:0000313" key="2">
    <source>
        <dbReference type="EMBL" id="SFW47650.1"/>
    </source>
</evidence>
<dbReference type="Gene3D" id="1.20.1260.20">
    <property type="entry name" value="PPE superfamily"/>
    <property type="match status" value="1"/>
</dbReference>
<feature type="compositionally biased region" description="Low complexity" evidence="1">
    <location>
        <begin position="208"/>
        <end position="234"/>
    </location>
</feature>
<dbReference type="SUPFAM" id="SSF140459">
    <property type="entry name" value="PE/PPE dimer-like"/>
    <property type="match status" value="1"/>
</dbReference>
<dbReference type="AlphaFoldDB" id="A0A1K1PIM5"/>
<keyword evidence="3" id="KW-1185">Reference proteome</keyword>
<dbReference type="EMBL" id="FPJG01000006">
    <property type="protein sequence ID" value="SFW47650.1"/>
    <property type="molecule type" value="Genomic_DNA"/>
</dbReference>
<sequence length="433" mass="45198">MATEGPLTAAQIYEQITGGEGTGSLADAQDSARNLTTRMIERAQRISALRAKTMSGWQGGAGDSASDATLPLVKAAADDAVHLQNAQTAVGDQMDAFGTAKNSVKPVAPQPPELTNDDIINALNGDHFRSYNTKVTNWQADSQANIDAFRAYHSASSTNGGQMPAQYAQLADSGAPITMNTPGNGTHTQPTDTGEWARKPRQPQVPAQQNRQTTQTQQPNQTQTQTQNQFQNQNQNQVQNPNQYQNQFQNQVNRPVNQDGTHADSYVPRPVLPPAAQNGYEFGPTGQPVSNLGGSTSYSPYPGFGPGTGGYAPGSTGTGTGAGTGPGYRPGTGTGTGTGTTPGQPGMRNPGPGSGSRLPEERFPGGATRAGAAGPRGANGMPMGGPMAGRGGKEEDREKKTASYLQNPDPDETFGGLIEKPMPPVIGENRAKP</sequence>
<feature type="region of interest" description="Disordered" evidence="1">
    <location>
        <begin position="254"/>
        <end position="433"/>
    </location>
</feature>
<dbReference type="RefSeq" id="WP_072481756.1">
    <property type="nucleotide sequence ID" value="NZ_FPJG01000006.1"/>
</dbReference>
<gene>
    <name evidence="2" type="ORF">SAMN04489730_0684</name>
</gene>
<proteinExistence type="predicted"/>
<accession>A0A1K1PIM5</accession>
<name>A0A1K1PIM5_9PSEU</name>
<organism evidence="2 3">
    <name type="scientific">Amycolatopsis australiensis</name>
    <dbReference type="NCBI Taxonomy" id="546364"/>
    <lineage>
        <taxon>Bacteria</taxon>
        <taxon>Bacillati</taxon>
        <taxon>Actinomycetota</taxon>
        <taxon>Actinomycetes</taxon>
        <taxon>Pseudonocardiales</taxon>
        <taxon>Pseudonocardiaceae</taxon>
        <taxon>Amycolatopsis</taxon>
    </lineage>
</organism>
<feature type="compositionally biased region" description="Low complexity" evidence="1">
    <location>
        <begin position="293"/>
        <end position="302"/>
    </location>
</feature>
<protein>
    <submittedName>
        <fullName evidence="2">PPE family protein</fullName>
    </submittedName>
</protein>
<feature type="compositionally biased region" description="Gly residues" evidence="1">
    <location>
        <begin position="304"/>
        <end position="340"/>
    </location>
</feature>
<feature type="region of interest" description="Disordered" evidence="1">
    <location>
        <begin position="174"/>
        <end position="234"/>
    </location>
</feature>